<keyword evidence="2" id="KW-0732">Signal</keyword>
<protein>
    <submittedName>
        <fullName evidence="3">Putative transcription initiation factor tfiid subunittfiid subunit</fullName>
    </submittedName>
</protein>
<keyword evidence="3" id="KW-0396">Initiation factor</keyword>
<evidence type="ECO:0000313" key="3">
    <source>
        <dbReference type="EMBL" id="JAV29882.1"/>
    </source>
</evidence>
<evidence type="ECO:0000256" key="1">
    <source>
        <dbReference type="SAM" id="MobiDB-lite"/>
    </source>
</evidence>
<accession>A0A1Q3FQT9</accession>
<feature type="compositionally biased region" description="Polar residues" evidence="1">
    <location>
        <begin position="138"/>
        <end position="157"/>
    </location>
</feature>
<feature type="compositionally biased region" description="Low complexity" evidence="1">
    <location>
        <begin position="158"/>
        <end position="191"/>
    </location>
</feature>
<dbReference type="AlphaFoldDB" id="A0A1Q3FQT9"/>
<feature type="chain" id="PRO_5013292643" evidence="2">
    <location>
        <begin position="39"/>
        <end position="247"/>
    </location>
</feature>
<dbReference type="GO" id="GO:0003743">
    <property type="term" value="F:translation initiation factor activity"/>
    <property type="evidence" value="ECO:0007669"/>
    <property type="project" value="UniProtKB-KW"/>
</dbReference>
<proteinExistence type="predicted"/>
<reference evidence="3" key="1">
    <citation type="submission" date="2017-01" db="EMBL/GenBank/DDBJ databases">
        <title>A deep insight into the sialotranscriptome of adult male and female Cluex tarsalis mosquitoes.</title>
        <authorList>
            <person name="Ribeiro J.M."/>
            <person name="Moreira F."/>
            <person name="Bernard K.A."/>
            <person name="Calvo E."/>
        </authorList>
    </citation>
    <scope>NUCLEOTIDE SEQUENCE</scope>
    <source>
        <strain evidence="3">Kern County</strain>
        <tissue evidence="3">Salivary glands</tissue>
    </source>
</reference>
<organism evidence="3">
    <name type="scientific">Culex tarsalis</name>
    <name type="common">Encephalitis mosquito</name>
    <dbReference type="NCBI Taxonomy" id="7177"/>
    <lineage>
        <taxon>Eukaryota</taxon>
        <taxon>Metazoa</taxon>
        <taxon>Ecdysozoa</taxon>
        <taxon>Arthropoda</taxon>
        <taxon>Hexapoda</taxon>
        <taxon>Insecta</taxon>
        <taxon>Pterygota</taxon>
        <taxon>Neoptera</taxon>
        <taxon>Endopterygota</taxon>
        <taxon>Diptera</taxon>
        <taxon>Nematocera</taxon>
        <taxon>Culicoidea</taxon>
        <taxon>Culicidae</taxon>
        <taxon>Culicinae</taxon>
        <taxon>Culicini</taxon>
        <taxon>Culex</taxon>
        <taxon>Culex</taxon>
    </lineage>
</organism>
<dbReference type="EMBL" id="GFDL01005163">
    <property type="protein sequence ID" value="JAV29882.1"/>
    <property type="molecule type" value="Transcribed_RNA"/>
</dbReference>
<keyword evidence="3" id="KW-0648">Protein biosynthesis</keyword>
<feature type="signal peptide" evidence="2">
    <location>
        <begin position="1"/>
        <end position="38"/>
    </location>
</feature>
<name>A0A1Q3FQT9_CULTA</name>
<sequence length="247" mass="26069">MIRFPAILSCSVLWRAQLFDFKMFRFCLIASLLALVQSGPIPNNPINVTIFNIESFFEQSLGNLAGTLISHHKPNSTEHYQSSDGSLHADVETINLSLLQGIAFHPTNHQLIAEQATTLFNNATEEVDLIKVDLAPATTSSPQPEVATSNDTLKSIPSTVVSGTTASTTEKVSTTSSSSTSSSTTTTSAPTTKSVPVVIVTAVTESATTAEAGNVTTEATKPSTTTDDVSVKIKEVEAEPVILSSGV</sequence>
<feature type="region of interest" description="Disordered" evidence="1">
    <location>
        <begin position="138"/>
        <end position="191"/>
    </location>
</feature>
<evidence type="ECO:0000256" key="2">
    <source>
        <dbReference type="SAM" id="SignalP"/>
    </source>
</evidence>